<organism evidence="2 3">
    <name type="scientific">Raphidocelis subcapitata</name>
    <dbReference type="NCBI Taxonomy" id="307507"/>
    <lineage>
        <taxon>Eukaryota</taxon>
        <taxon>Viridiplantae</taxon>
        <taxon>Chlorophyta</taxon>
        <taxon>core chlorophytes</taxon>
        <taxon>Chlorophyceae</taxon>
        <taxon>CS clade</taxon>
        <taxon>Sphaeropleales</taxon>
        <taxon>Selenastraceae</taxon>
        <taxon>Raphidocelis</taxon>
    </lineage>
</organism>
<dbReference type="PANTHER" id="PTHR35716">
    <property type="entry name" value="OS05G0574700 PROTEIN-RELATED"/>
    <property type="match status" value="1"/>
</dbReference>
<dbReference type="OrthoDB" id="541118at2759"/>
<evidence type="ECO:0000313" key="2">
    <source>
        <dbReference type="EMBL" id="GBF89018.1"/>
    </source>
</evidence>
<accession>A0A2V0NN84</accession>
<dbReference type="InParanoid" id="A0A2V0NN84"/>
<gene>
    <name evidence="2" type="ORF">Rsub_01517</name>
</gene>
<protein>
    <submittedName>
        <fullName evidence="2">Uncharacterized protein</fullName>
    </submittedName>
</protein>
<dbReference type="Proteomes" id="UP000247498">
    <property type="component" value="Unassembled WGS sequence"/>
</dbReference>
<dbReference type="PANTHER" id="PTHR35716:SF6">
    <property type="entry name" value="DUF4864 DOMAIN-CONTAINING PROTEIN"/>
    <property type="match status" value="1"/>
</dbReference>
<feature type="region of interest" description="Disordered" evidence="1">
    <location>
        <begin position="43"/>
        <end position="65"/>
    </location>
</feature>
<proteinExistence type="predicted"/>
<sequence length="377" mass="40106">MLLARSHARGAASAVCGASARPGSAAAATARAALRHSPCARRHAPLRRAYPEQPSPSGPQDTSEDPAAALSKCIAHIEAGDLDGLLEFVPDEVIDKVIEARRCNIGGGEPSWLRFTDVLQADASSHLYLDSFAIRHLALGVPRALRPLSTFRVSHDRYMQRCAVVAAGGEEAVLSFEMLQQECLENQYRGPPLMRKRWMLRSVRGEPAAAASPRPSPAHSPEAVLEAQLSALADQRYTDVFAHASPANRRATGPVQKFARMLNAPAFAGLLGHEAAETLQRLQPSPTVFMALVRVYPGGAARARLEAAAPRPPRRGGGAARPSLTYLWVLNRQVEASEFANCWMVDSCQPVEDVPQPGGGGGGGAAPPPPRPPTTAG</sequence>
<dbReference type="AlphaFoldDB" id="A0A2V0NN84"/>
<evidence type="ECO:0000313" key="3">
    <source>
        <dbReference type="Proteomes" id="UP000247498"/>
    </source>
</evidence>
<comment type="caution">
    <text evidence="2">The sequence shown here is derived from an EMBL/GenBank/DDBJ whole genome shotgun (WGS) entry which is preliminary data.</text>
</comment>
<evidence type="ECO:0000256" key="1">
    <source>
        <dbReference type="SAM" id="MobiDB-lite"/>
    </source>
</evidence>
<dbReference type="EMBL" id="BDRX01000007">
    <property type="protein sequence ID" value="GBF89018.1"/>
    <property type="molecule type" value="Genomic_DNA"/>
</dbReference>
<name>A0A2V0NN84_9CHLO</name>
<feature type="compositionally biased region" description="Pro residues" evidence="1">
    <location>
        <begin position="366"/>
        <end position="377"/>
    </location>
</feature>
<reference evidence="2 3" key="1">
    <citation type="journal article" date="2018" name="Sci. Rep.">
        <title>Raphidocelis subcapitata (=Pseudokirchneriella subcapitata) provides an insight into genome evolution and environmental adaptations in the Sphaeropleales.</title>
        <authorList>
            <person name="Suzuki S."/>
            <person name="Yamaguchi H."/>
            <person name="Nakajima N."/>
            <person name="Kawachi M."/>
        </authorList>
    </citation>
    <scope>NUCLEOTIDE SEQUENCE [LARGE SCALE GENOMIC DNA]</scope>
    <source>
        <strain evidence="2 3">NIES-35</strain>
    </source>
</reference>
<feature type="region of interest" description="Disordered" evidence="1">
    <location>
        <begin position="350"/>
        <end position="377"/>
    </location>
</feature>
<keyword evidence="3" id="KW-1185">Reference proteome</keyword>